<name>A0ABU3Q4Q1_9SPHN</name>
<comment type="caution">
    <text evidence="4">The sequence shown here is derived from an EMBL/GenBank/DDBJ whole genome shotgun (WGS) entry which is preliminary data.</text>
</comment>
<protein>
    <submittedName>
        <fullName evidence="4">Gfo/Idh/MocA family oxidoreductase</fullName>
    </submittedName>
</protein>
<dbReference type="Proteomes" id="UP001259572">
    <property type="component" value="Unassembled WGS sequence"/>
</dbReference>
<comment type="similarity">
    <text evidence="1">Belongs to the Gfo/Idh/MocA family.</text>
</comment>
<dbReference type="Gene3D" id="3.40.50.720">
    <property type="entry name" value="NAD(P)-binding Rossmann-like Domain"/>
    <property type="match status" value="1"/>
</dbReference>
<dbReference type="Gene3D" id="3.30.360.10">
    <property type="entry name" value="Dihydrodipicolinate Reductase, domain 2"/>
    <property type="match status" value="1"/>
</dbReference>
<evidence type="ECO:0000256" key="2">
    <source>
        <dbReference type="ARBA" id="ARBA00023002"/>
    </source>
</evidence>
<accession>A0ABU3Q4Q1</accession>
<dbReference type="EMBL" id="JAVUPU010000002">
    <property type="protein sequence ID" value="MDT9598396.1"/>
    <property type="molecule type" value="Genomic_DNA"/>
</dbReference>
<dbReference type="InterPro" id="IPR000683">
    <property type="entry name" value="Gfo/Idh/MocA-like_OxRdtase_N"/>
</dbReference>
<dbReference type="RefSeq" id="WP_315724382.1">
    <property type="nucleotide sequence ID" value="NZ_JAVUPU010000002.1"/>
</dbReference>
<dbReference type="Pfam" id="PF01408">
    <property type="entry name" value="GFO_IDH_MocA"/>
    <property type="match status" value="1"/>
</dbReference>
<gene>
    <name evidence="4" type="ORF">RQX22_05470</name>
</gene>
<dbReference type="PANTHER" id="PTHR43708:SF5">
    <property type="entry name" value="CONSERVED EXPRESSED OXIDOREDUCTASE (EUROFUNG)-RELATED"/>
    <property type="match status" value="1"/>
</dbReference>
<keyword evidence="5" id="KW-1185">Reference proteome</keyword>
<dbReference type="InterPro" id="IPR051317">
    <property type="entry name" value="Gfo/Idh/MocA_oxidoreduct"/>
</dbReference>
<keyword evidence="2" id="KW-0560">Oxidoreductase</keyword>
<feature type="domain" description="Gfo/Idh/MocA-like oxidoreductase N-terminal" evidence="3">
    <location>
        <begin position="4"/>
        <end position="115"/>
    </location>
</feature>
<dbReference type="SUPFAM" id="SSF51735">
    <property type="entry name" value="NAD(P)-binding Rossmann-fold domains"/>
    <property type="match status" value="1"/>
</dbReference>
<evidence type="ECO:0000259" key="3">
    <source>
        <dbReference type="Pfam" id="PF01408"/>
    </source>
</evidence>
<evidence type="ECO:0000256" key="1">
    <source>
        <dbReference type="ARBA" id="ARBA00010928"/>
    </source>
</evidence>
<dbReference type="InterPro" id="IPR036291">
    <property type="entry name" value="NAD(P)-bd_dom_sf"/>
</dbReference>
<sequence length="316" mass="34518">MKPLRIAIIGYGKIARDQHVPAIQANARFALAATVSSKPEPHPGIPSFGTHREMLAAMHDLDAVAICTPPSVRYDIGRDCLLAGKHVLLEKPPAATLGEVEELARVAAARDATLFTTWHAQHAAAVADAARLLAGQKIAAMKIAWREDVRKWHPGQQWIWEPGGFGVFDPGINALSIASHIVPGALFVRDAELLYPENRQTPIAARLNLASPIASGAIEVAFDWRHQAGEMWRIDIRTADGLELRLSEGGAKLTLDGDPVDASGSGEYQSIYNHFVDLIDERRSHVDIEPLRLAAEAFLLGRRTIVEPFVDRVQDV</sequence>
<evidence type="ECO:0000313" key="4">
    <source>
        <dbReference type="EMBL" id="MDT9598396.1"/>
    </source>
</evidence>
<organism evidence="4 5">
    <name type="scientific">Sphingosinicella rhizophila</name>
    <dbReference type="NCBI Taxonomy" id="3050082"/>
    <lineage>
        <taxon>Bacteria</taxon>
        <taxon>Pseudomonadati</taxon>
        <taxon>Pseudomonadota</taxon>
        <taxon>Alphaproteobacteria</taxon>
        <taxon>Sphingomonadales</taxon>
        <taxon>Sphingosinicellaceae</taxon>
        <taxon>Sphingosinicella</taxon>
    </lineage>
</organism>
<proteinExistence type="inferred from homology"/>
<evidence type="ECO:0000313" key="5">
    <source>
        <dbReference type="Proteomes" id="UP001259572"/>
    </source>
</evidence>
<reference evidence="4 5" key="1">
    <citation type="submission" date="2023-05" db="EMBL/GenBank/DDBJ databases">
        <authorList>
            <person name="Guo Y."/>
        </authorList>
    </citation>
    <scope>NUCLEOTIDE SEQUENCE [LARGE SCALE GENOMIC DNA]</scope>
    <source>
        <strain evidence="4 5">GR2756</strain>
    </source>
</reference>
<dbReference type="PANTHER" id="PTHR43708">
    <property type="entry name" value="CONSERVED EXPRESSED OXIDOREDUCTASE (EUROFUNG)"/>
    <property type="match status" value="1"/>
</dbReference>